<evidence type="ECO:0000313" key="6">
    <source>
        <dbReference type="Proteomes" id="UP000288216"/>
    </source>
</evidence>
<evidence type="ECO:0000256" key="1">
    <source>
        <dbReference type="ARBA" id="ARBA00005537"/>
    </source>
</evidence>
<gene>
    <name evidence="5" type="ORF">scyTo_0017743</name>
</gene>
<sequence>ELQTQVEQICDMATLMRKAVQVDDEEYCQVQEKIAQLELENKELRELVSFSKKILLPEKPRQPPQCGK</sequence>
<dbReference type="PANTHER" id="PTHR12186:SF4">
    <property type="entry name" value="SUPPRESSOR OF IKBKE 1"/>
    <property type="match status" value="1"/>
</dbReference>
<evidence type="ECO:0000256" key="4">
    <source>
        <dbReference type="ARBA" id="ARBA00042344"/>
    </source>
</evidence>
<dbReference type="STRING" id="75743.A0A401PZB8"/>
<evidence type="ECO:0000256" key="2">
    <source>
        <dbReference type="ARBA" id="ARBA00023054"/>
    </source>
</evidence>
<organism evidence="5 6">
    <name type="scientific">Scyliorhinus torazame</name>
    <name type="common">Cloudy catshark</name>
    <name type="synonym">Catulus torazame</name>
    <dbReference type="NCBI Taxonomy" id="75743"/>
    <lineage>
        <taxon>Eukaryota</taxon>
        <taxon>Metazoa</taxon>
        <taxon>Chordata</taxon>
        <taxon>Craniata</taxon>
        <taxon>Vertebrata</taxon>
        <taxon>Chondrichthyes</taxon>
        <taxon>Elasmobranchii</taxon>
        <taxon>Galeomorphii</taxon>
        <taxon>Galeoidea</taxon>
        <taxon>Carcharhiniformes</taxon>
        <taxon>Scyliorhinidae</taxon>
        <taxon>Scyliorhinus</taxon>
    </lineage>
</organism>
<evidence type="ECO:0000256" key="3">
    <source>
        <dbReference type="ARBA" id="ARBA00041003"/>
    </source>
</evidence>
<dbReference type="AlphaFoldDB" id="A0A401PZB8"/>
<name>A0A401PZB8_SCYTO</name>
<comment type="similarity">
    <text evidence="1">Belongs to the SIKE family.</text>
</comment>
<dbReference type="Proteomes" id="UP000288216">
    <property type="component" value="Unassembled WGS sequence"/>
</dbReference>
<keyword evidence="2" id="KW-0175">Coiled coil</keyword>
<accession>A0A401PZB8</accession>
<evidence type="ECO:0000313" key="5">
    <source>
        <dbReference type="EMBL" id="GCB78472.1"/>
    </source>
</evidence>
<dbReference type="InterPro" id="IPR008555">
    <property type="entry name" value="SIKE"/>
</dbReference>
<dbReference type="OrthoDB" id="21214at2759"/>
<dbReference type="EMBL" id="BFAA01011788">
    <property type="protein sequence ID" value="GCB78472.1"/>
    <property type="molecule type" value="Genomic_DNA"/>
</dbReference>
<dbReference type="OMA" id="QICDMAT"/>
<reference evidence="5 6" key="1">
    <citation type="journal article" date="2018" name="Nat. Ecol. Evol.">
        <title>Shark genomes provide insights into elasmobranch evolution and the origin of vertebrates.</title>
        <authorList>
            <person name="Hara Y"/>
            <person name="Yamaguchi K"/>
            <person name="Onimaru K"/>
            <person name="Kadota M"/>
            <person name="Koyanagi M"/>
            <person name="Keeley SD"/>
            <person name="Tatsumi K"/>
            <person name="Tanaka K"/>
            <person name="Motone F"/>
            <person name="Kageyama Y"/>
            <person name="Nozu R"/>
            <person name="Adachi N"/>
            <person name="Nishimura O"/>
            <person name="Nakagawa R"/>
            <person name="Tanegashima C"/>
            <person name="Kiyatake I"/>
            <person name="Matsumoto R"/>
            <person name="Murakumo K"/>
            <person name="Nishida K"/>
            <person name="Terakita A"/>
            <person name="Kuratani S"/>
            <person name="Sato K"/>
            <person name="Hyodo S Kuraku.S."/>
        </authorList>
    </citation>
    <scope>NUCLEOTIDE SEQUENCE [LARGE SCALE GENOMIC DNA]</scope>
</reference>
<dbReference type="PANTHER" id="PTHR12186">
    <property type="entry name" value="SIKE FAMILY MEMBER"/>
    <property type="match status" value="1"/>
</dbReference>
<dbReference type="Pfam" id="PF05769">
    <property type="entry name" value="SIKE"/>
    <property type="match status" value="1"/>
</dbReference>
<keyword evidence="6" id="KW-1185">Reference proteome</keyword>
<comment type="caution">
    <text evidence="5">The sequence shown here is derived from an EMBL/GenBank/DDBJ whole genome shotgun (WGS) entry which is preliminary data.</text>
</comment>
<protein>
    <recommendedName>
        <fullName evidence="3">Suppressor of IKBKE 1</fullName>
    </recommendedName>
    <alternativeName>
        <fullName evidence="4">Suppressor of IKK-epsilon</fullName>
    </alternativeName>
</protein>
<feature type="non-terminal residue" evidence="5">
    <location>
        <position position="1"/>
    </location>
</feature>
<proteinExistence type="inferred from homology"/>